<reference evidence="3" key="1">
    <citation type="submission" date="2025-08" db="UniProtKB">
        <authorList>
            <consortium name="RefSeq"/>
        </authorList>
    </citation>
    <scope>IDENTIFICATION</scope>
    <source>
        <tissue evidence="3">Whole organism</tissue>
    </source>
</reference>
<dbReference type="RefSeq" id="XP_018027251.1">
    <property type="nucleotide sequence ID" value="XM_018171762.2"/>
</dbReference>
<gene>
    <name evidence="3" type="primary">LOC108682570</name>
</gene>
<accession>A0A8B7PMN0</accession>
<feature type="compositionally biased region" description="Low complexity" evidence="1">
    <location>
        <begin position="310"/>
        <end position="322"/>
    </location>
</feature>
<sequence>MLGIHSIIKAMFEKHGSHPDPVITMDLRRNGSSAVEILPFNSTTFIVPDNLVPVFPETNPEMTESCRLINSDNSVSSLVPNSDLPSRRENDFVSLNYDHPVPSCDQPTCSPVPSCDHRIDCAVENSSTPFRSPASVSIRSFSSMARIKFNEIGRFERGNPNEKHGPRDGSTSLAFATFDNSKEADASAVDCNLKINEHNKPGLKMKNYKKNQWLYAFRKFFCVRNTEESGKPVTLKMVSKDHEHFCHGHCSLDASNTKRMSLSQLIRHNRRMEFEEARKNVERAFGETDSVDGQRSSQTLIDISSDSERNSPSSSAMPQISSTALTPSHPSENNDPATNLEALEKSDPNVSCQRCGVRRLSGFEHSQPSTSECMKNIVDLERQTNYSDTNFLSSVSSGIQDRSMVLLESAVDESLHENVASVGSLGSLNLTCDGTPRVPRCVKSNIRASSYSSLSKPTHLHEASKCVQLSESTSSFPLCDSERSTEHHEDSGQEDRIYYVLKYNPSSQLSSEASGEYEHFSAIEGLFSSQSDAGMFFCSSRDSLREVEGDANEQNSLEKKFVAKPTDLDAAQLEHEKVLVPIQCWQDRQKLIADYANNGVCASSPLSVVQNRIMEFDSIE</sequence>
<dbReference type="GeneID" id="108682570"/>
<dbReference type="KEGG" id="hazt:108682570"/>
<evidence type="ECO:0000313" key="2">
    <source>
        <dbReference type="Proteomes" id="UP000694843"/>
    </source>
</evidence>
<protein>
    <submittedName>
        <fullName evidence="3">Uncharacterized protein LOC108682570 isoform X1</fullName>
    </submittedName>
</protein>
<keyword evidence="2" id="KW-1185">Reference proteome</keyword>
<proteinExistence type="predicted"/>
<feature type="region of interest" description="Disordered" evidence="1">
    <location>
        <begin position="302"/>
        <end position="345"/>
    </location>
</feature>
<evidence type="ECO:0000256" key="1">
    <source>
        <dbReference type="SAM" id="MobiDB-lite"/>
    </source>
</evidence>
<dbReference type="AlphaFoldDB" id="A0A8B7PMN0"/>
<evidence type="ECO:0000313" key="3">
    <source>
        <dbReference type="RefSeq" id="XP_018027251.1"/>
    </source>
</evidence>
<organism evidence="2 3">
    <name type="scientific">Hyalella azteca</name>
    <name type="common">Amphipod</name>
    <dbReference type="NCBI Taxonomy" id="294128"/>
    <lineage>
        <taxon>Eukaryota</taxon>
        <taxon>Metazoa</taxon>
        <taxon>Ecdysozoa</taxon>
        <taxon>Arthropoda</taxon>
        <taxon>Crustacea</taxon>
        <taxon>Multicrustacea</taxon>
        <taxon>Malacostraca</taxon>
        <taxon>Eumalacostraca</taxon>
        <taxon>Peracarida</taxon>
        <taxon>Amphipoda</taxon>
        <taxon>Senticaudata</taxon>
        <taxon>Talitrida</taxon>
        <taxon>Talitroidea</taxon>
        <taxon>Hyalellidae</taxon>
        <taxon>Hyalella</taxon>
    </lineage>
</organism>
<feature type="compositionally biased region" description="Polar residues" evidence="1">
    <location>
        <begin position="323"/>
        <end position="337"/>
    </location>
</feature>
<dbReference type="Proteomes" id="UP000694843">
    <property type="component" value="Unplaced"/>
</dbReference>
<name>A0A8B7PMN0_HYAAZ</name>